<dbReference type="Proteomes" id="UP000663859">
    <property type="component" value="Unassembled WGS sequence"/>
</dbReference>
<proteinExistence type="predicted"/>
<protein>
    <submittedName>
        <fullName evidence="1">Uncharacterized protein</fullName>
    </submittedName>
</protein>
<organism evidence="1 2">
    <name type="scientific">Candidatus Methylacidithermus pantelleriae</name>
    <dbReference type="NCBI Taxonomy" id="2744239"/>
    <lineage>
        <taxon>Bacteria</taxon>
        <taxon>Pseudomonadati</taxon>
        <taxon>Verrucomicrobiota</taxon>
        <taxon>Methylacidiphilae</taxon>
        <taxon>Methylacidiphilales</taxon>
        <taxon>Methylacidiphilaceae</taxon>
        <taxon>Candidatus Methylacidithermus</taxon>
    </lineage>
</organism>
<reference evidence="1" key="1">
    <citation type="submission" date="2021-02" db="EMBL/GenBank/DDBJ databases">
        <authorList>
            <person name="Cremers G."/>
            <person name="Picone N."/>
        </authorList>
    </citation>
    <scope>NUCLEOTIDE SEQUENCE</scope>
    <source>
        <strain evidence="1">PQ17</strain>
    </source>
</reference>
<evidence type="ECO:0000313" key="1">
    <source>
        <dbReference type="EMBL" id="CAF0700784.1"/>
    </source>
</evidence>
<comment type="caution">
    <text evidence="1">The sequence shown here is derived from an EMBL/GenBank/DDBJ whole genome shotgun (WGS) entry which is preliminary data.</text>
</comment>
<dbReference type="EMBL" id="CAJNOB010000034">
    <property type="protein sequence ID" value="CAF0700784.1"/>
    <property type="molecule type" value="Genomic_DNA"/>
</dbReference>
<dbReference type="AlphaFoldDB" id="A0A8J2FSE8"/>
<accession>A0A8J2FSE8</accession>
<name>A0A8J2FSE8_9BACT</name>
<evidence type="ECO:0000313" key="2">
    <source>
        <dbReference type="Proteomes" id="UP000663859"/>
    </source>
</evidence>
<gene>
    <name evidence="1" type="ORF">MPNT_40032</name>
</gene>
<sequence>MGNAFRAASRTVFPGRKRVVYGFRKGLVGLRNVKEESLFLGPVPSCGVRVNKILS</sequence>
<keyword evidence="2" id="KW-1185">Reference proteome</keyword>